<keyword evidence="2" id="KW-1185">Reference proteome</keyword>
<organism evidence="1 2">
    <name type="scientific">Cetraspora pellucida</name>
    <dbReference type="NCBI Taxonomy" id="1433469"/>
    <lineage>
        <taxon>Eukaryota</taxon>
        <taxon>Fungi</taxon>
        <taxon>Fungi incertae sedis</taxon>
        <taxon>Mucoromycota</taxon>
        <taxon>Glomeromycotina</taxon>
        <taxon>Glomeromycetes</taxon>
        <taxon>Diversisporales</taxon>
        <taxon>Gigasporaceae</taxon>
        <taxon>Cetraspora</taxon>
    </lineage>
</organism>
<accession>A0ACA9KGA7</accession>
<dbReference type="EMBL" id="CAJVPW010000978">
    <property type="protein sequence ID" value="CAG8471447.1"/>
    <property type="molecule type" value="Genomic_DNA"/>
</dbReference>
<evidence type="ECO:0000313" key="2">
    <source>
        <dbReference type="Proteomes" id="UP000789366"/>
    </source>
</evidence>
<dbReference type="Proteomes" id="UP000789366">
    <property type="component" value="Unassembled WGS sequence"/>
</dbReference>
<sequence length="438" mass="50022">MDEAEDRDVEPETAFHDFREMSQQGKTCQNNNTSCTNSAQKPIYTIDSYTLHSSQFDFSRDSILLSHNTPSQTNLFFDKSSNESIIINSSSSAPVVCDATPNYCTFNTNHVSVSEGNGLHTTSGCKFTKHNDSRKRCLVSDQNQQFVQVRPSNIIKPSGSINGLNVFTTPFVNIKQDKCVNSVVENGIPPLSSGTQNSKKSNSQNSYEYSSTIENIPRKKQKLPTDQYLLLSSVDNLSDKQIDQNLVTMVKQYILNSKTFFSDNTPFKDISVDRNINDQQSRLKKERFVYYSDDDSSSDEERCDSVFNNVEKDLLTDDSITIDGDDDETVIANEEVIIDSKDNVIDNKTIMGKKEITMDEKEITIDKKETTIDKNDRSLFTVEELLKMEYKSEWTKYQITKREYEFMSEQLLLREKKLKKIKSLMGFCDCTIDCVDRK</sequence>
<evidence type="ECO:0000313" key="1">
    <source>
        <dbReference type="EMBL" id="CAG8471447.1"/>
    </source>
</evidence>
<comment type="caution">
    <text evidence="1">The sequence shown here is derived from an EMBL/GenBank/DDBJ whole genome shotgun (WGS) entry which is preliminary data.</text>
</comment>
<protein>
    <submittedName>
        <fullName evidence="1">16802_t:CDS:1</fullName>
    </submittedName>
</protein>
<reference evidence="1" key="1">
    <citation type="submission" date="2021-06" db="EMBL/GenBank/DDBJ databases">
        <authorList>
            <person name="Kallberg Y."/>
            <person name="Tangrot J."/>
            <person name="Rosling A."/>
        </authorList>
    </citation>
    <scope>NUCLEOTIDE SEQUENCE</scope>
    <source>
        <strain evidence="1">28 12/20/2015</strain>
    </source>
</reference>
<gene>
    <name evidence="1" type="ORF">SPELUC_LOCUS1714</name>
</gene>
<proteinExistence type="predicted"/>
<name>A0ACA9KGA7_9GLOM</name>